<dbReference type="Proteomes" id="UP000297527">
    <property type="component" value="Unassembled WGS sequence"/>
</dbReference>
<gene>
    <name evidence="2" type="ORF">BCON_0031g00050</name>
</gene>
<organism evidence="2 3">
    <name type="scientific">Botryotinia convoluta</name>
    <dbReference type="NCBI Taxonomy" id="54673"/>
    <lineage>
        <taxon>Eukaryota</taxon>
        <taxon>Fungi</taxon>
        <taxon>Dikarya</taxon>
        <taxon>Ascomycota</taxon>
        <taxon>Pezizomycotina</taxon>
        <taxon>Leotiomycetes</taxon>
        <taxon>Helotiales</taxon>
        <taxon>Sclerotiniaceae</taxon>
        <taxon>Botryotinia</taxon>
    </lineage>
</organism>
<feature type="region of interest" description="Disordered" evidence="1">
    <location>
        <begin position="1"/>
        <end position="107"/>
    </location>
</feature>
<dbReference type="EMBL" id="PQXN01000031">
    <property type="protein sequence ID" value="TGO60928.1"/>
    <property type="molecule type" value="Genomic_DNA"/>
</dbReference>
<dbReference type="AlphaFoldDB" id="A0A4Z1IHJ0"/>
<feature type="region of interest" description="Disordered" evidence="1">
    <location>
        <begin position="367"/>
        <end position="386"/>
    </location>
</feature>
<evidence type="ECO:0000313" key="2">
    <source>
        <dbReference type="EMBL" id="TGO60928.1"/>
    </source>
</evidence>
<proteinExistence type="predicted"/>
<accession>A0A4Z1IHJ0</accession>
<dbReference type="PANTHER" id="PTHR38887:SF1">
    <property type="entry name" value="RAS MODIFICATION PROTEIN ERF4"/>
    <property type="match status" value="1"/>
</dbReference>
<evidence type="ECO:0000256" key="1">
    <source>
        <dbReference type="SAM" id="MobiDB-lite"/>
    </source>
</evidence>
<feature type="compositionally biased region" description="Basic and acidic residues" evidence="1">
    <location>
        <begin position="367"/>
        <end position="377"/>
    </location>
</feature>
<feature type="compositionally biased region" description="Polar residues" evidence="1">
    <location>
        <begin position="1"/>
        <end position="19"/>
    </location>
</feature>
<dbReference type="InterPro" id="IPR053221">
    <property type="entry name" value="Burnettramic_acid_biosynth"/>
</dbReference>
<sequence length="436" mass="47387">MSTSESHTSNTAGQKTVTKGISGIGLAAEVIHNREQRKGKAAERNESQQNKSPSHNVKESDREVSRSIQCHDNDDHPSSHMQQQAQDQVHFDKSPPPSCEKAANETEGSAANEGEIFQLANSFLRAFLSLSSSLNDDLVDGGFIRAYSPLNDVGIDQTTFLDFIDNFNKAVRPNSLIQALNLPSIAGLAAPDHIGILIGIAVQVVTNIADEVDSRGKTISFLDKTKDSFFAPRGLIALIISWKPSERNELVTTSNFDMTSAISSAVAKSESRGIKKANHKFKTSNGISKFEWLETDPLIFPKLDDLVEFEADGCPAQSILANVAPKETFNSKYSDFNHPVSSGDPLALMTGGRAQLPFITLPFLARKNSEPTPRDDSSNPSLAGPGTLGKSKNVALPFLSGDLTLLQNDILYLMIVNRPTEQQLAEASDILRTMHQ</sequence>
<evidence type="ECO:0000313" key="3">
    <source>
        <dbReference type="Proteomes" id="UP000297527"/>
    </source>
</evidence>
<reference evidence="2 3" key="1">
    <citation type="submission" date="2017-12" db="EMBL/GenBank/DDBJ databases">
        <title>Comparative genomics of Botrytis spp.</title>
        <authorList>
            <person name="Valero-Jimenez C.A."/>
            <person name="Tapia P."/>
            <person name="Veloso J."/>
            <person name="Silva-Moreno E."/>
            <person name="Staats M."/>
            <person name="Valdes J.H."/>
            <person name="Van Kan J.A.L."/>
        </authorList>
    </citation>
    <scope>NUCLEOTIDE SEQUENCE [LARGE SCALE GENOMIC DNA]</scope>
    <source>
        <strain evidence="2 3">MUCL11595</strain>
    </source>
</reference>
<name>A0A4Z1IHJ0_9HELO</name>
<comment type="caution">
    <text evidence="2">The sequence shown here is derived from an EMBL/GenBank/DDBJ whole genome shotgun (WGS) entry which is preliminary data.</text>
</comment>
<protein>
    <submittedName>
        <fullName evidence="2">Uncharacterized protein</fullName>
    </submittedName>
</protein>
<keyword evidence="3" id="KW-1185">Reference proteome</keyword>
<feature type="compositionally biased region" description="Basic and acidic residues" evidence="1">
    <location>
        <begin position="56"/>
        <end position="78"/>
    </location>
</feature>
<feature type="compositionally biased region" description="Basic and acidic residues" evidence="1">
    <location>
        <begin position="31"/>
        <end position="46"/>
    </location>
</feature>
<dbReference type="OrthoDB" id="3433125at2759"/>
<dbReference type="PANTHER" id="PTHR38887">
    <property type="entry name" value="CHROMOSOME 21, WHOLE GENOME SHOTGUN SEQUENCE"/>
    <property type="match status" value="1"/>
</dbReference>